<sequence length="81" mass="8563">RQPDRLPASLPTTTPPCPPLLPTTPAPPCPPTPAPTPAPLPLPCPCPFPLPVVSNWRKCVVTSGGRNPPRPSADKTKMQGW</sequence>
<dbReference type="AlphaFoldDB" id="A0AAE1F465"/>
<protein>
    <submittedName>
        <fullName evidence="2">Uncharacterized protein</fullName>
    </submittedName>
</protein>
<comment type="caution">
    <text evidence="2">The sequence shown here is derived from an EMBL/GenBank/DDBJ whole genome shotgun (WGS) entry which is preliminary data.</text>
</comment>
<proteinExistence type="predicted"/>
<feature type="region of interest" description="Disordered" evidence="1">
    <location>
        <begin position="60"/>
        <end position="81"/>
    </location>
</feature>
<organism evidence="2 3">
    <name type="scientific">Petrolisthes cinctipes</name>
    <name type="common">Flat porcelain crab</name>
    <dbReference type="NCBI Taxonomy" id="88211"/>
    <lineage>
        <taxon>Eukaryota</taxon>
        <taxon>Metazoa</taxon>
        <taxon>Ecdysozoa</taxon>
        <taxon>Arthropoda</taxon>
        <taxon>Crustacea</taxon>
        <taxon>Multicrustacea</taxon>
        <taxon>Malacostraca</taxon>
        <taxon>Eumalacostraca</taxon>
        <taxon>Eucarida</taxon>
        <taxon>Decapoda</taxon>
        <taxon>Pleocyemata</taxon>
        <taxon>Anomura</taxon>
        <taxon>Galatheoidea</taxon>
        <taxon>Porcellanidae</taxon>
        <taxon>Petrolisthes</taxon>
    </lineage>
</organism>
<feature type="non-terminal residue" evidence="2">
    <location>
        <position position="1"/>
    </location>
</feature>
<feature type="region of interest" description="Disordered" evidence="1">
    <location>
        <begin position="1"/>
        <end position="34"/>
    </location>
</feature>
<feature type="compositionally biased region" description="Pro residues" evidence="1">
    <location>
        <begin position="13"/>
        <end position="34"/>
    </location>
</feature>
<evidence type="ECO:0000313" key="2">
    <source>
        <dbReference type="EMBL" id="KAK3866561.1"/>
    </source>
</evidence>
<dbReference type="EMBL" id="JAWQEG010003378">
    <property type="protein sequence ID" value="KAK3866561.1"/>
    <property type="molecule type" value="Genomic_DNA"/>
</dbReference>
<keyword evidence="3" id="KW-1185">Reference proteome</keyword>
<evidence type="ECO:0000256" key="1">
    <source>
        <dbReference type="SAM" id="MobiDB-lite"/>
    </source>
</evidence>
<evidence type="ECO:0000313" key="3">
    <source>
        <dbReference type="Proteomes" id="UP001286313"/>
    </source>
</evidence>
<reference evidence="2" key="1">
    <citation type="submission" date="2023-10" db="EMBL/GenBank/DDBJ databases">
        <title>Genome assemblies of two species of porcelain crab, Petrolisthes cinctipes and Petrolisthes manimaculis (Anomura: Porcellanidae).</title>
        <authorList>
            <person name="Angst P."/>
        </authorList>
    </citation>
    <scope>NUCLEOTIDE SEQUENCE</scope>
    <source>
        <strain evidence="2">PB745_01</strain>
        <tissue evidence="2">Gill</tissue>
    </source>
</reference>
<feature type="compositionally biased region" description="Low complexity" evidence="1">
    <location>
        <begin position="1"/>
        <end position="12"/>
    </location>
</feature>
<dbReference type="Proteomes" id="UP001286313">
    <property type="component" value="Unassembled WGS sequence"/>
</dbReference>
<feature type="compositionally biased region" description="Basic and acidic residues" evidence="1">
    <location>
        <begin position="72"/>
        <end position="81"/>
    </location>
</feature>
<gene>
    <name evidence="2" type="ORF">Pcinc_027920</name>
</gene>
<name>A0AAE1F465_PETCI</name>
<accession>A0AAE1F465</accession>